<dbReference type="EMBL" id="QQBC01000007">
    <property type="protein sequence ID" value="RDI64999.1"/>
    <property type="molecule type" value="Genomic_DNA"/>
</dbReference>
<dbReference type="Pfam" id="PF11066">
    <property type="entry name" value="DUF2867"/>
    <property type="match status" value="1"/>
</dbReference>
<dbReference type="Proteomes" id="UP000254869">
    <property type="component" value="Unassembled WGS sequence"/>
</dbReference>
<dbReference type="STRING" id="1210086.GCA_001613105_03299"/>
<organism evidence="1 2">
    <name type="scientific">Nocardia pseudobrasiliensis</name>
    <dbReference type="NCBI Taxonomy" id="45979"/>
    <lineage>
        <taxon>Bacteria</taxon>
        <taxon>Bacillati</taxon>
        <taxon>Actinomycetota</taxon>
        <taxon>Actinomycetes</taxon>
        <taxon>Mycobacteriales</taxon>
        <taxon>Nocardiaceae</taxon>
        <taxon>Nocardia</taxon>
    </lineage>
</organism>
<reference evidence="1 2" key="1">
    <citation type="submission" date="2018-07" db="EMBL/GenBank/DDBJ databases">
        <title>Genomic Encyclopedia of Type Strains, Phase IV (KMG-IV): sequencing the most valuable type-strain genomes for metagenomic binning, comparative biology and taxonomic classification.</title>
        <authorList>
            <person name="Goeker M."/>
        </authorList>
    </citation>
    <scope>NUCLEOTIDE SEQUENCE [LARGE SCALE GENOMIC DNA]</scope>
    <source>
        <strain evidence="1 2">DSM 44290</strain>
    </source>
</reference>
<keyword evidence="2" id="KW-1185">Reference proteome</keyword>
<dbReference type="InterPro" id="IPR021295">
    <property type="entry name" value="DUF2867"/>
</dbReference>
<protein>
    <submittedName>
        <fullName evidence="1">Uncharacterized protein DUF2867</fullName>
    </submittedName>
</protein>
<name>A0A370I2M7_9NOCA</name>
<gene>
    <name evidence="1" type="ORF">DFR76_107377</name>
</gene>
<evidence type="ECO:0000313" key="2">
    <source>
        <dbReference type="Proteomes" id="UP000254869"/>
    </source>
</evidence>
<sequence>MTSQRARRTTVPVNAPISDDMETADYAQAFELATNATRRTGEQWARSVFEGAPAAVRAVVPLGWRLVLCLRMGPPTGPDHVLGWRIVARDSNFVVLEAHSPFLTAQNIVTTTDSTVTWSTLVRYDHRIARAIWAIVAPFHHLTIPYLLRYADREA</sequence>
<evidence type="ECO:0000313" key="1">
    <source>
        <dbReference type="EMBL" id="RDI64999.1"/>
    </source>
</evidence>
<proteinExistence type="predicted"/>
<dbReference type="RefSeq" id="WP_169813744.1">
    <property type="nucleotide sequence ID" value="NZ_QQBC01000007.1"/>
</dbReference>
<dbReference type="AlphaFoldDB" id="A0A370I2M7"/>
<accession>A0A370I2M7</accession>
<comment type="caution">
    <text evidence="1">The sequence shown here is derived from an EMBL/GenBank/DDBJ whole genome shotgun (WGS) entry which is preliminary data.</text>
</comment>